<protein>
    <submittedName>
        <fullName evidence="1">General stress protein</fullName>
    </submittedName>
</protein>
<dbReference type="NCBIfam" id="TIGR04019">
    <property type="entry name" value="B_thiol_YtxJ"/>
    <property type="match status" value="1"/>
</dbReference>
<gene>
    <name evidence="1" type="ORF">NCTC7582_01907</name>
</gene>
<dbReference type="Gene3D" id="3.40.30.10">
    <property type="entry name" value="Glutaredoxin"/>
    <property type="match status" value="1"/>
</dbReference>
<dbReference type="RefSeq" id="WP_066038413.1">
    <property type="nucleotide sequence ID" value="NZ_CANLUV010000001.1"/>
</dbReference>
<sequence length="114" mass="13130">MQRITTLNKWCEVLEQSKFKPCLVLKISMTCISSISALKEYKELQTELPKYLVIVQMDRVISNAIACDLQVKHESPQLIILQGGKGIWQATHYKIKHSLLENAIEQYVKKDTPQ</sequence>
<dbReference type="InterPro" id="IPR022551">
    <property type="entry name" value="BrxC"/>
</dbReference>
<dbReference type="SUPFAM" id="SSF52833">
    <property type="entry name" value="Thioredoxin-like"/>
    <property type="match status" value="1"/>
</dbReference>
<proteinExistence type="predicted"/>
<evidence type="ECO:0000313" key="2">
    <source>
        <dbReference type="Proteomes" id="UP000251431"/>
    </source>
</evidence>
<accession>A0A2X0XIH8</accession>
<dbReference type="InterPro" id="IPR036249">
    <property type="entry name" value="Thioredoxin-like_sf"/>
</dbReference>
<organism evidence="1 2">
    <name type="scientific">Lysinibacillus capsici</name>
    <dbReference type="NCBI Taxonomy" id="2115968"/>
    <lineage>
        <taxon>Bacteria</taxon>
        <taxon>Bacillati</taxon>
        <taxon>Bacillota</taxon>
        <taxon>Bacilli</taxon>
        <taxon>Bacillales</taxon>
        <taxon>Bacillaceae</taxon>
        <taxon>Lysinibacillus</taxon>
    </lineage>
</organism>
<dbReference type="Pfam" id="PF11009">
    <property type="entry name" value="BrxC"/>
    <property type="match status" value="1"/>
</dbReference>
<name>A0A2X0XIH8_9BACI</name>
<dbReference type="EMBL" id="UAQE01000001">
    <property type="protein sequence ID" value="SPT98749.1"/>
    <property type="molecule type" value="Genomic_DNA"/>
</dbReference>
<dbReference type="AlphaFoldDB" id="A0A2X0XIH8"/>
<dbReference type="Proteomes" id="UP000251431">
    <property type="component" value="Unassembled WGS sequence"/>
</dbReference>
<reference evidence="1 2" key="1">
    <citation type="submission" date="2018-06" db="EMBL/GenBank/DDBJ databases">
        <authorList>
            <consortium name="Pathogen Informatics"/>
            <person name="Doyle S."/>
        </authorList>
    </citation>
    <scope>NUCLEOTIDE SEQUENCE [LARGE SCALE GENOMIC DNA]</scope>
    <source>
        <strain evidence="1 2">NCTC7582</strain>
    </source>
</reference>
<evidence type="ECO:0000313" key="1">
    <source>
        <dbReference type="EMBL" id="SPT98749.1"/>
    </source>
</evidence>